<sequence length="518" mass="56324">MYSVTEFLKSNARATPAAPATRHLGRNHSWAEMQDRVARLASAIRAMDIAPGDRVAILALNSDRYLEFYFAVWWAGAAVVPMNTRWSAAENAYAVGDAGANVLFIDDAFAPMLEEMTAELSLTHIVFTGEGEKPAGTLDYESLIAANEPCEDAERGGEDLAGLYYTGGTTGFPKGVMLSQQALWFNNLSVSSGSEYQMGDVYLHAGPMFHLADGAFSGAACTFGLCHTFLPSFDPSKVMDLLESEKVTHTLMVPTMLGMLVNHPDFEPSRLSALRAVGYGASPMPEGLMHTLLERLPTVNWMQGYGQTEMAPIITLLPAENHTLEGPNAGKMRSAGRAGPGVEVRICDEDGNDLPNGEVGEIVARSPGSMMGYWNRPEQTEETLKDGWVSTGDGAYRDDDGFIFIVDRLKDMIVTGGENVFSAEVENAVSTHPAVAAVSIIGIPDERWGEAVHAIVILQEGHSVTVEELIEHTKTIANYKRPRSVSFREEPFPLSGAGKILKTELRKPFWDNQDRGVS</sequence>
<evidence type="ECO:0000313" key="4">
    <source>
        <dbReference type="Proteomes" id="UP001626549"/>
    </source>
</evidence>
<protein>
    <submittedName>
        <fullName evidence="3">Long-chain fatty acid--CoA ligase</fullName>
    </submittedName>
</protein>
<dbReference type="CDD" id="cd17631">
    <property type="entry name" value="FACL_FadD13-like"/>
    <property type="match status" value="1"/>
</dbReference>
<dbReference type="Proteomes" id="UP001626549">
    <property type="component" value="Chromosome"/>
</dbReference>
<dbReference type="PROSITE" id="PS00455">
    <property type="entry name" value="AMP_BINDING"/>
    <property type="match status" value="1"/>
</dbReference>
<evidence type="ECO:0000259" key="2">
    <source>
        <dbReference type="Pfam" id="PF13193"/>
    </source>
</evidence>
<dbReference type="NCBIfam" id="NF004837">
    <property type="entry name" value="PRK06187.1"/>
    <property type="match status" value="1"/>
</dbReference>
<dbReference type="GO" id="GO:0016874">
    <property type="term" value="F:ligase activity"/>
    <property type="evidence" value="ECO:0007669"/>
    <property type="project" value="UniProtKB-KW"/>
</dbReference>
<evidence type="ECO:0000313" key="3">
    <source>
        <dbReference type="EMBL" id="WOJ97016.1"/>
    </source>
</evidence>
<feature type="domain" description="AMP-dependent synthetase/ligase" evidence="1">
    <location>
        <begin position="9"/>
        <end position="374"/>
    </location>
</feature>
<dbReference type="InterPro" id="IPR025110">
    <property type="entry name" value="AMP-bd_C"/>
</dbReference>
<dbReference type="SUPFAM" id="SSF56801">
    <property type="entry name" value="Acetyl-CoA synthetase-like"/>
    <property type="match status" value="1"/>
</dbReference>
<dbReference type="InterPro" id="IPR042099">
    <property type="entry name" value="ANL_N_sf"/>
</dbReference>
<dbReference type="Gene3D" id="3.40.50.12780">
    <property type="entry name" value="N-terminal domain of ligase-like"/>
    <property type="match status" value="1"/>
</dbReference>
<dbReference type="PANTHER" id="PTHR43767:SF1">
    <property type="entry name" value="NONRIBOSOMAL PEPTIDE SYNTHASE PES1 (EUROFUNG)-RELATED"/>
    <property type="match status" value="1"/>
</dbReference>
<name>A0ABZ0IC73_9GAMM</name>
<gene>
    <name evidence="3" type="ORF">R0137_00240</name>
</gene>
<proteinExistence type="predicted"/>
<dbReference type="PANTHER" id="PTHR43767">
    <property type="entry name" value="LONG-CHAIN-FATTY-ACID--COA LIGASE"/>
    <property type="match status" value="1"/>
</dbReference>
<accession>A0ABZ0IC73</accession>
<dbReference type="InterPro" id="IPR020845">
    <property type="entry name" value="AMP-binding_CS"/>
</dbReference>
<evidence type="ECO:0000259" key="1">
    <source>
        <dbReference type="Pfam" id="PF00501"/>
    </source>
</evidence>
<dbReference type="InterPro" id="IPR045851">
    <property type="entry name" value="AMP-bd_C_sf"/>
</dbReference>
<dbReference type="Pfam" id="PF13193">
    <property type="entry name" value="AMP-binding_C"/>
    <property type="match status" value="1"/>
</dbReference>
<dbReference type="InterPro" id="IPR050237">
    <property type="entry name" value="ATP-dep_AMP-bd_enzyme"/>
</dbReference>
<feature type="domain" description="AMP-binding enzyme C-terminal" evidence="2">
    <location>
        <begin position="424"/>
        <end position="499"/>
    </location>
</feature>
<dbReference type="InterPro" id="IPR000873">
    <property type="entry name" value="AMP-dep_synth/lig_dom"/>
</dbReference>
<dbReference type="RefSeq" id="WP_407327702.1">
    <property type="nucleotide sequence ID" value="NZ_CP136865.1"/>
</dbReference>
<dbReference type="EMBL" id="CP136865">
    <property type="protein sequence ID" value="WOJ97016.1"/>
    <property type="molecule type" value="Genomic_DNA"/>
</dbReference>
<dbReference type="Gene3D" id="3.30.300.30">
    <property type="match status" value="1"/>
</dbReference>
<keyword evidence="4" id="KW-1185">Reference proteome</keyword>
<dbReference type="Pfam" id="PF00501">
    <property type="entry name" value="AMP-binding"/>
    <property type="match status" value="1"/>
</dbReference>
<organism evidence="3 4">
    <name type="scientific">Congregibacter brevis</name>
    <dbReference type="NCBI Taxonomy" id="3081201"/>
    <lineage>
        <taxon>Bacteria</taxon>
        <taxon>Pseudomonadati</taxon>
        <taxon>Pseudomonadota</taxon>
        <taxon>Gammaproteobacteria</taxon>
        <taxon>Cellvibrionales</taxon>
        <taxon>Halieaceae</taxon>
        <taxon>Congregibacter</taxon>
    </lineage>
</organism>
<keyword evidence="3" id="KW-0436">Ligase</keyword>
<reference evidence="3 4" key="1">
    <citation type="submission" date="2023-10" db="EMBL/GenBank/DDBJ databases">
        <title>Two novel species belonging to the OM43/NOR5 clade.</title>
        <authorList>
            <person name="Park M."/>
        </authorList>
    </citation>
    <scope>NUCLEOTIDE SEQUENCE [LARGE SCALE GENOMIC DNA]</scope>
    <source>
        <strain evidence="3 4">IMCC45268</strain>
    </source>
</reference>